<reference evidence="7 8" key="1">
    <citation type="submission" date="2018-12" db="EMBL/GenBank/DDBJ databases">
        <authorList>
            <person name="Sun L."/>
            <person name="Chen Z."/>
        </authorList>
    </citation>
    <scope>NUCLEOTIDE SEQUENCE [LARGE SCALE GENOMIC DNA]</scope>
    <source>
        <strain evidence="7 8">LMG 29736</strain>
    </source>
</reference>
<dbReference type="PROSITE" id="PS51257">
    <property type="entry name" value="PROKAR_LIPOPROTEIN"/>
    <property type="match status" value="1"/>
</dbReference>
<feature type="signal peptide" evidence="6">
    <location>
        <begin position="1"/>
        <end position="21"/>
    </location>
</feature>
<dbReference type="CDD" id="cd13590">
    <property type="entry name" value="PBP2_PotD_PotF_like"/>
    <property type="match status" value="1"/>
</dbReference>
<evidence type="ECO:0000256" key="6">
    <source>
        <dbReference type="SAM" id="SignalP"/>
    </source>
</evidence>
<comment type="caution">
    <text evidence="7">The sequence shown here is derived from an EMBL/GenBank/DDBJ whole genome shotgun (WGS) entry which is preliminary data.</text>
</comment>
<dbReference type="PANTHER" id="PTHR30222">
    <property type="entry name" value="SPERMIDINE/PUTRESCINE-BINDING PERIPLASMIC PROTEIN"/>
    <property type="match status" value="1"/>
</dbReference>
<comment type="subcellular location">
    <subcellularLocation>
        <location evidence="1">Periplasm</location>
    </subcellularLocation>
</comment>
<feature type="binding site" evidence="5">
    <location>
        <position position="46"/>
    </location>
    <ligand>
        <name>spermidine</name>
        <dbReference type="ChEBI" id="CHEBI:57834"/>
    </ligand>
</feature>
<dbReference type="AlphaFoldDB" id="A0A429XDM0"/>
<dbReference type="EMBL" id="QYTW02000001">
    <property type="protein sequence ID" value="RST61536.1"/>
    <property type="molecule type" value="Genomic_DNA"/>
</dbReference>
<keyword evidence="4" id="KW-0574">Periplasm</keyword>
<dbReference type="Pfam" id="PF13416">
    <property type="entry name" value="SBP_bac_8"/>
    <property type="match status" value="1"/>
</dbReference>
<evidence type="ECO:0000256" key="5">
    <source>
        <dbReference type="PIRSR" id="PIRSR019574-1"/>
    </source>
</evidence>
<dbReference type="PIRSF" id="PIRSF019574">
    <property type="entry name" value="Periplasmic_polyamine_BP"/>
    <property type="match status" value="1"/>
</dbReference>
<evidence type="ECO:0000256" key="3">
    <source>
        <dbReference type="ARBA" id="ARBA00022729"/>
    </source>
</evidence>
<dbReference type="Gene3D" id="3.40.190.10">
    <property type="entry name" value="Periplasmic binding protein-like II"/>
    <property type="match status" value="2"/>
</dbReference>
<keyword evidence="2" id="KW-0813">Transport</keyword>
<keyword evidence="3 6" id="KW-0732">Signal</keyword>
<evidence type="ECO:0000256" key="2">
    <source>
        <dbReference type="ARBA" id="ARBA00022448"/>
    </source>
</evidence>
<dbReference type="InterPro" id="IPR001188">
    <property type="entry name" value="Sperm_putr-bd"/>
</dbReference>
<dbReference type="Proteomes" id="UP000287296">
    <property type="component" value="Unassembled WGS sequence"/>
</dbReference>
<feature type="chain" id="PRO_5039039356" evidence="6">
    <location>
        <begin position="22"/>
        <end position="352"/>
    </location>
</feature>
<dbReference type="OrthoDB" id="9769319at2"/>
<dbReference type="PANTHER" id="PTHR30222:SF17">
    <property type="entry name" value="SPERMIDINE_PUTRESCINE-BINDING PERIPLASMIC PROTEIN"/>
    <property type="match status" value="1"/>
</dbReference>
<evidence type="ECO:0000256" key="1">
    <source>
        <dbReference type="ARBA" id="ARBA00004418"/>
    </source>
</evidence>
<gene>
    <name evidence="7" type="ORF">D5F11_001245</name>
</gene>
<dbReference type="PRINTS" id="PR00909">
    <property type="entry name" value="SPERMDNBNDNG"/>
</dbReference>
<organism evidence="7 8">
    <name type="scientific">Siminovitchia terrae</name>
    <name type="common">Bacillus terrae</name>
    <dbReference type="NCBI Taxonomy" id="1914933"/>
    <lineage>
        <taxon>Bacteria</taxon>
        <taxon>Bacillati</taxon>
        <taxon>Bacillota</taxon>
        <taxon>Bacilli</taxon>
        <taxon>Bacillales</taxon>
        <taxon>Bacillaceae</taxon>
        <taxon>Siminovitchia</taxon>
    </lineage>
</organism>
<evidence type="ECO:0000256" key="4">
    <source>
        <dbReference type="ARBA" id="ARBA00022764"/>
    </source>
</evidence>
<protein>
    <submittedName>
        <fullName evidence="7">Spermidine/putrescine ABC transporter substrate-binding protein</fullName>
    </submittedName>
</protein>
<name>A0A429XDM0_SIMTE</name>
<dbReference type="InterPro" id="IPR006059">
    <property type="entry name" value="SBP"/>
</dbReference>
<dbReference type="GO" id="GO:0019808">
    <property type="term" value="F:polyamine binding"/>
    <property type="evidence" value="ECO:0007669"/>
    <property type="project" value="InterPro"/>
</dbReference>
<dbReference type="SUPFAM" id="SSF53850">
    <property type="entry name" value="Periplasmic binding protein-like II"/>
    <property type="match status" value="1"/>
</dbReference>
<evidence type="ECO:0000313" key="7">
    <source>
        <dbReference type="EMBL" id="RST61536.1"/>
    </source>
</evidence>
<proteinExistence type="predicted"/>
<accession>A0A429XDM0</accession>
<evidence type="ECO:0000313" key="8">
    <source>
        <dbReference type="Proteomes" id="UP000287296"/>
    </source>
</evidence>
<dbReference type="GO" id="GO:0042597">
    <property type="term" value="C:periplasmic space"/>
    <property type="evidence" value="ECO:0007669"/>
    <property type="project" value="UniProtKB-SubCell"/>
</dbReference>
<sequence>MRKLGILTITLVLMASLFLSACGTNSSSGADSKSNEKMLNIFNWSEYLPESVIQKFEKETGIKVNYTTFSSNEEMYAKLSSGNLGYDIAVPTLFFIEMLAKEDMLEKINKDNIPNLKNLDPDFTGTFADPNDEFTVPYLWGAVVIAVNKEIVKKGVKGYDDLFDPEFKNSLVMPEDNRASIGAMLAIKGYPINNTDEKQIEEAGEMLKKLKPNIKAFDGDNPKGLLITGEAKAGIMYSAEAALAKRENPNIEIIFPKEASFLWQDNFVIPKGAPHKENAEKFIDFVLRPEISKEISEAYPYGNPNKEAVKLLSKEIQEEMSIPKDFFERSEYARDVGETTVLYDRIWTEVKQ</sequence>
<dbReference type="RefSeq" id="WP_120119392.1">
    <property type="nucleotide sequence ID" value="NZ_QYTW02000001.1"/>
</dbReference>
<dbReference type="GO" id="GO:0015846">
    <property type="term" value="P:polyamine transport"/>
    <property type="evidence" value="ECO:0007669"/>
    <property type="project" value="InterPro"/>
</dbReference>